<proteinExistence type="predicted"/>
<dbReference type="InterPro" id="IPR051468">
    <property type="entry name" value="Fungal_SecMetab_SDRs"/>
</dbReference>
<dbReference type="SUPFAM" id="SSF51735">
    <property type="entry name" value="NAD(P)-binding Rossmann-fold domains"/>
    <property type="match status" value="1"/>
</dbReference>
<evidence type="ECO:0000313" key="1">
    <source>
        <dbReference type="EMBL" id="ARF12191.1"/>
    </source>
</evidence>
<accession>A0A1V0SKJ3</accession>
<dbReference type="GO" id="GO:0016491">
    <property type="term" value="F:oxidoreductase activity"/>
    <property type="evidence" value="ECO:0007669"/>
    <property type="project" value="TreeGrafter"/>
</dbReference>
<protein>
    <submittedName>
        <fullName evidence="1">Dehydrogenase/oxidoreductase</fullName>
    </submittedName>
</protein>
<reference evidence="1" key="1">
    <citation type="journal article" date="2017" name="Science">
        <title>Giant viruses with an expanded complement of translation system components.</title>
        <authorList>
            <person name="Schulz F."/>
            <person name="Yutin N."/>
            <person name="Ivanova N.N."/>
            <person name="Ortega D.R."/>
            <person name="Lee T.K."/>
            <person name="Vierheilig J."/>
            <person name="Daims H."/>
            <person name="Horn M."/>
            <person name="Wagner M."/>
            <person name="Jensen G.J."/>
            <person name="Kyrpides N.C."/>
            <person name="Koonin E.V."/>
            <person name="Woyke T."/>
        </authorList>
    </citation>
    <scope>NUCLEOTIDE SEQUENCE</scope>
    <source>
        <strain evidence="1">KNV1</strain>
    </source>
</reference>
<dbReference type="EMBL" id="KY684111">
    <property type="protein sequence ID" value="ARF12191.1"/>
    <property type="molecule type" value="Genomic_DNA"/>
</dbReference>
<gene>
    <name evidence="1" type="ORF">Klosneuvirus_4_6</name>
</gene>
<dbReference type="Pfam" id="PF00106">
    <property type="entry name" value="adh_short"/>
    <property type="match status" value="1"/>
</dbReference>
<dbReference type="InterPro" id="IPR036291">
    <property type="entry name" value="NAD(P)-bd_dom_sf"/>
</dbReference>
<dbReference type="PANTHER" id="PTHR43544">
    <property type="entry name" value="SHORT-CHAIN DEHYDROGENASE/REDUCTASE"/>
    <property type="match status" value="1"/>
</dbReference>
<name>A0A1V0SKJ3_9VIRU</name>
<sequence>MYRIIEPIQITDFYYDLPDYEWSPNDNDNLIQYLNSDPEYHKKVLMQFMKDHTIYIKKMLQIIPINVILELYQDYNFLANYISQELYSHLIKKSHERMLIHLYHNTNYKQELINLNNQINTLYNFSEHHMNKYLDQIKKDLPQFDFTKFCFGSETLLTIAQKEKPKVIKLYSFEKHIKIPKEYETFIDIQNQIILKHLNYTIIVDSYYYQNLGEVLLDRDMIICDHENHIYANISGYQILDHSYYQTTLFYRLQKKDITSFKLMKYEYNKPIFNWCYVCRKPIQLTYPDYPDMCLFCGEENYKHKIKTANLSTCNAFITGIRQKIGLHIALKILRCGGKVIGTTRYPHACLYNYMQQIDYNKWKDNLTIYQCDFTNLSSVMKMIEFIKEKRINIFINNACQTIRASNKYYDKINLLEHSIQQDVRLMLPSSEYHELITYSTSSNQELVFSGVPKLSLQLSNFQFNQFFDIKDDNIRRESSWMKNIEQIDPGEILEAIIINQTVPTLLISAIKNTMVKPRFIIQVTALEGQFSASKTSNHPHTNMCKAAMNMLIKTISDEKEKNQYVFSINPGFISGINPQYDHYPLSPEDGASRILYPIIEYYNGTPLSKDWVHLRNYKPETW</sequence>
<dbReference type="PANTHER" id="PTHR43544:SF2">
    <property type="entry name" value="OXIDOREDUCTASE"/>
    <property type="match status" value="1"/>
</dbReference>
<organism evidence="1">
    <name type="scientific">Klosneuvirus KNV1</name>
    <dbReference type="NCBI Taxonomy" id="1977640"/>
    <lineage>
        <taxon>Viruses</taxon>
        <taxon>Varidnaviria</taxon>
        <taxon>Bamfordvirae</taxon>
        <taxon>Nucleocytoviricota</taxon>
        <taxon>Megaviricetes</taxon>
        <taxon>Imitervirales</taxon>
        <taxon>Mimiviridae</taxon>
        <taxon>Klosneuvirinae</taxon>
        <taxon>Klosneuvirus</taxon>
    </lineage>
</organism>
<dbReference type="Gene3D" id="3.40.50.720">
    <property type="entry name" value="NAD(P)-binding Rossmann-like Domain"/>
    <property type="match status" value="1"/>
</dbReference>
<dbReference type="InterPro" id="IPR002347">
    <property type="entry name" value="SDR_fam"/>
</dbReference>